<feature type="region of interest" description="Disordered" evidence="1">
    <location>
        <begin position="391"/>
        <end position="414"/>
    </location>
</feature>
<protein>
    <submittedName>
        <fullName evidence="2">Uncharacterized protein</fullName>
    </submittedName>
</protein>
<dbReference type="RefSeq" id="XP_025374812.1">
    <property type="nucleotide sequence ID" value="XM_025518363.1"/>
</dbReference>
<evidence type="ECO:0000256" key="1">
    <source>
        <dbReference type="SAM" id="MobiDB-lite"/>
    </source>
</evidence>
<dbReference type="Proteomes" id="UP000245768">
    <property type="component" value="Unassembled WGS sequence"/>
</dbReference>
<dbReference type="EMBL" id="KZ819640">
    <property type="protein sequence ID" value="PWN87614.1"/>
    <property type="molecule type" value="Genomic_DNA"/>
</dbReference>
<evidence type="ECO:0000313" key="3">
    <source>
        <dbReference type="Proteomes" id="UP000245768"/>
    </source>
</evidence>
<feature type="compositionally biased region" description="Polar residues" evidence="1">
    <location>
        <begin position="645"/>
        <end position="661"/>
    </location>
</feature>
<feature type="region of interest" description="Disordered" evidence="1">
    <location>
        <begin position="540"/>
        <end position="584"/>
    </location>
</feature>
<name>A0A316YFJ4_9BASI</name>
<feature type="compositionally biased region" description="Polar residues" evidence="1">
    <location>
        <begin position="268"/>
        <end position="277"/>
    </location>
</feature>
<keyword evidence="3" id="KW-1185">Reference proteome</keyword>
<feature type="compositionally biased region" description="Polar residues" evidence="1">
    <location>
        <begin position="349"/>
        <end position="359"/>
    </location>
</feature>
<evidence type="ECO:0000313" key="2">
    <source>
        <dbReference type="EMBL" id="PWN87614.1"/>
    </source>
</evidence>
<feature type="compositionally biased region" description="Polar residues" evidence="1">
    <location>
        <begin position="304"/>
        <end position="321"/>
    </location>
</feature>
<feature type="compositionally biased region" description="Acidic residues" evidence="1">
    <location>
        <begin position="22"/>
        <end position="34"/>
    </location>
</feature>
<dbReference type="InParanoid" id="A0A316YFJ4"/>
<proteinExistence type="predicted"/>
<feature type="region of interest" description="Disordered" evidence="1">
    <location>
        <begin position="729"/>
        <end position="750"/>
    </location>
</feature>
<dbReference type="GeneID" id="37040279"/>
<feature type="compositionally biased region" description="Polar residues" evidence="1">
    <location>
        <begin position="81"/>
        <end position="90"/>
    </location>
</feature>
<feature type="region of interest" description="Disordered" evidence="1">
    <location>
        <begin position="516"/>
        <end position="535"/>
    </location>
</feature>
<feature type="region of interest" description="Disordered" evidence="1">
    <location>
        <begin position="165"/>
        <end position="363"/>
    </location>
</feature>
<feature type="region of interest" description="Disordered" evidence="1">
    <location>
        <begin position="644"/>
        <end position="708"/>
    </location>
</feature>
<accession>A0A316YFJ4</accession>
<reference evidence="2 3" key="1">
    <citation type="journal article" date="2018" name="Mol. Biol. Evol.">
        <title>Broad Genomic Sampling Reveals a Smut Pathogenic Ancestry of the Fungal Clade Ustilaginomycotina.</title>
        <authorList>
            <person name="Kijpornyongpan T."/>
            <person name="Mondo S.J."/>
            <person name="Barry K."/>
            <person name="Sandor L."/>
            <person name="Lee J."/>
            <person name="Lipzen A."/>
            <person name="Pangilinan J."/>
            <person name="LaButti K."/>
            <person name="Hainaut M."/>
            <person name="Henrissat B."/>
            <person name="Grigoriev I.V."/>
            <person name="Spatafora J.W."/>
            <person name="Aime M.C."/>
        </authorList>
    </citation>
    <scope>NUCLEOTIDE SEQUENCE [LARGE SCALE GENOMIC DNA]</scope>
    <source>
        <strain evidence="2 3">MCA 4198</strain>
    </source>
</reference>
<feature type="region of interest" description="Disordered" evidence="1">
    <location>
        <begin position="1"/>
        <end position="137"/>
    </location>
</feature>
<gene>
    <name evidence="2" type="ORF">FA10DRAFT_189935</name>
</gene>
<feature type="compositionally biased region" description="Polar residues" evidence="1">
    <location>
        <begin position="517"/>
        <end position="534"/>
    </location>
</feature>
<dbReference type="AlphaFoldDB" id="A0A316YFJ4"/>
<organism evidence="2 3">
    <name type="scientific">Acaromyces ingoldii</name>
    <dbReference type="NCBI Taxonomy" id="215250"/>
    <lineage>
        <taxon>Eukaryota</taxon>
        <taxon>Fungi</taxon>
        <taxon>Dikarya</taxon>
        <taxon>Basidiomycota</taxon>
        <taxon>Ustilaginomycotina</taxon>
        <taxon>Exobasidiomycetes</taxon>
        <taxon>Exobasidiales</taxon>
        <taxon>Cryptobasidiaceae</taxon>
        <taxon>Acaromyces</taxon>
    </lineage>
</organism>
<sequence length="750" mass="83086">MPSRSADEDDGWERTGRLVYDDVNDEIDDLGDEDLTGKPVPKLKLTGLTKTQTRAQHACIASQATPGAQKLSEKAHAGDQPASSLQPNPQKEQEPLKRMLNSQATRTQAAEMHTGGPTPLRSDHGHNMVTVPSADGRKAILNPQVMANWEAKKYSERAKRALNGSAAVMRPQGLSRNPSIRVKGAMGPPMLSRPQVSSSPQTSNSNQSTSSSPFTSQTSVESTGSPANGQCRMHPAHVKLQRPDQGKRGQQTNLTFSPVQKQEIASVHRQNTGQDTHVGSPPGQKTDPDDVFYYDVARRPFQPNPGTQYSSVRQATSNEQVPSPDEPAQRQALLRRPTTSTGRYLYPGQRQSQSTSKQAQEARCHIQNFSKQTDLYDEELDWKICSQDGETDHLPLQRPPTAMQNSGRKLGTTRRGFSWSSQTQTWAEQGLSGHLQTTRSPRLTLPSLQHCLRAHDSFHGSSDTSTGCGSYVQEPAYQLNRPSSSYQQPSAYHPQLNLLNDTPCLSRPLSCRRPSYPYSTGLQRNADQQATLQQRVGHADPMYSGLSTNCHPPQSSWERKDNDSRSQAQPRVYPDADPLQGQSGFVSPSISETANQWARTFKHSPNSARMPSRQASCSPIRQIGQRCAGMSRSLRYDEYGPRLPTASTVRQQPTVPSSMQRPGSVGHHQSRYTPPDSFLSRPIGSSPSAATTPLFCPPSERALTRDGKFTPSTLEAFRKRDHGRFALKYEPVQDYEKEEEAARKRQRRDH</sequence>
<feature type="compositionally biased region" description="Low complexity" evidence="1">
    <location>
        <begin position="42"/>
        <end position="51"/>
    </location>
</feature>
<feature type="compositionally biased region" description="Low complexity" evidence="1">
    <location>
        <begin position="195"/>
        <end position="220"/>
    </location>
</feature>
<feature type="compositionally biased region" description="Polar residues" evidence="1">
    <location>
        <begin position="545"/>
        <end position="556"/>
    </location>
</feature>
<feature type="compositionally biased region" description="Polar residues" evidence="1">
    <location>
        <begin position="248"/>
        <end position="260"/>
    </location>
</feature>